<evidence type="ECO:0000313" key="4">
    <source>
        <dbReference type="Proteomes" id="UP000503540"/>
    </source>
</evidence>
<feature type="region of interest" description="Disordered" evidence="1">
    <location>
        <begin position="65"/>
        <end position="88"/>
    </location>
</feature>
<dbReference type="EMBL" id="CP046172">
    <property type="protein sequence ID" value="QIS13474.1"/>
    <property type="molecule type" value="Genomic_DNA"/>
</dbReference>
<evidence type="ECO:0000256" key="2">
    <source>
        <dbReference type="SAM" id="SignalP"/>
    </source>
</evidence>
<reference evidence="3 4" key="1">
    <citation type="journal article" date="2019" name="ACS Chem. Biol.">
        <title>Identification and Mobilization of a Cryptic Antibiotic Biosynthesis Gene Locus from a Human-Pathogenic Nocardia Isolate.</title>
        <authorList>
            <person name="Herisse M."/>
            <person name="Ishida K."/>
            <person name="Porter J.L."/>
            <person name="Howden B."/>
            <person name="Hertweck C."/>
            <person name="Stinear T.P."/>
            <person name="Pidot S.J."/>
        </authorList>
    </citation>
    <scope>NUCLEOTIDE SEQUENCE [LARGE SCALE GENOMIC DNA]</scope>
    <source>
        <strain evidence="3 4">AUSMDU00012717</strain>
    </source>
</reference>
<evidence type="ECO:0000256" key="1">
    <source>
        <dbReference type="SAM" id="MobiDB-lite"/>
    </source>
</evidence>
<evidence type="ECO:0000313" key="3">
    <source>
        <dbReference type="EMBL" id="QIS13474.1"/>
    </source>
</evidence>
<proteinExistence type="predicted"/>
<protein>
    <recommendedName>
        <fullName evidence="5">Secreted protein</fullName>
    </recommendedName>
</protein>
<feature type="chain" id="PRO_5026183564" description="Secreted protein" evidence="2">
    <location>
        <begin position="30"/>
        <end position="171"/>
    </location>
</feature>
<feature type="signal peptide" evidence="2">
    <location>
        <begin position="1"/>
        <end position="29"/>
    </location>
</feature>
<keyword evidence="2" id="KW-0732">Signal</keyword>
<dbReference type="KEGG" id="nah:F5544_28105"/>
<evidence type="ECO:0008006" key="5">
    <source>
        <dbReference type="Google" id="ProtNLM"/>
    </source>
</evidence>
<sequence length="171" mass="17845">MGKTRTVLFAAIAALVVTPLASGSGVAAAAPAAPVALLTLTTWPGGWQGRTDLRPILEVSADGRAVKSPDAADPNRGSDKAPQRVDGHIPADVLSAAVTETKAVAALDLGMPSNSDQGSQIIDLMTQAPDQDVHVVMYAPDSTENLSAEQQANRKRFSELYRKLVDAFVQG</sequence>
<keyword evidence="4" id="KW-1185">Reference proteome</keyword>
<accession>A0A6G9YJV1</accession>
<gene>
    <name evidence="3" type="ORF">F5544_28105</name>
</gene>
<dbReference type="AlphaFoldDB" id="A0A6G9YJV1"/>
<feature type="compositionally biased region" description="Basic and acidic residues" evidence="1">
    <location>
        <begin position="76"/>
        <end position="88"/>
    </location>
</feature>
<name>A0A6G9YJV1_9NOCA</name>
<dbReference type="Proteomes" id="UP000503540">
    <property type="component" value="Chromosome"/>
</dbReference>
<dbReference type="RefSeq" id="WP_167476009.1">
    <property type="nucleotide sequence ID" value="NZ_CP046172.1"/>
</dbReference>
<organism evidence="3 4">
    <name type="scientific">Nocardia arthritidis</name>
    <dbReference type="NCBI Taxonomy" id="228602"/>
    <lineage>
        <taxon>Bacteria</taxon>
        <taxon>Bacillati</taxon>
        <taxon>Actinomycetota</taxon>
        <taxon>Actinomycetes</taxon>
        <taxon>Mycobacteriales</taxon>
        <taxon>Nocardiaceae</taxon>
        <taxon>Nocardia</taxon>
    </lineage>
</organism>